<keyword evidence="1" id="KW-0732">Signal</keyword>
<name>A0ABY7T1D1_9SPHI</name>
<dbReference type="Proteomes" id="UP001216139">
    <property type="component" value="Chromosome"/>
</dbReference>
<evidence type="ECO:0008006" key="4">
    <source>
        <dbReference type="Google" id="ProtNLM"/>
    </source>
</evidence>
<gene>
    <name evidence="2" type="ORF">PQO05_16025</name>
</gene>
<organism evidence="2 3">
    <name type="scientific">Mucilaginibacter jinjuensis</name>
    <dbReference type="NCBI Taxonomy" id="1176721"/>
    <lineage>
        <taxon>Bacteria</taxon>
        <taxon>Pseudomonadati</taxon>
        <taxon>Bacteroidota</taxon>
        <taxon>Sphingobacteriia</taxon>
        <taxon>Sphingobacteriales</taxon>
        <taxon>Sphingobacteriaceae</taxon>
        <taxon>Mucilaginibacter</taxon>
    </lineage>
</organism>
<accession>A0ABY7T1D1</accession>
<proteinExistence type="predicted"/>
<sequence>MKKFLTISLSIILACFGVAKAQVTGTTSVHVKLVDILALTVNNSDVNINFNNASDYQNGVTVAMPGHLTVTSNQPYTLNVKAAGNLAGTGANTDVLDPSVLTVALPTTGNNTTLGAVPTTASGLSTTNAALVTSATPGLLKLLDVNYTVPSSVSTTSALLGKKADTYTTTVTYTITQ</sequence>
<dbReference type="RefSeq" id="WP_273628389.1">
    <property type="nucleotide sequence ID" value="NZ_CP117167.1"/>
</dbReference>
<feature type="chain" id="PRO_5045622902" description="Peptidoglycan-binding protein LysM" evidence="1">
    <location>
        <begin position="22"/>
        <end position="177"/>
    </location>
</feature>
<evidence type="ECO:0000256" key="1">
    <source>
        <dbReference type="SAM" id="SignalP"/>
    </source>
</evidence>
<protein>
    <recommendedName>
        <fullName evidence="4">Peptidoglycan-binding protein LysM</fullName>
    </recommendedName>
</protein>
<reference evidence="2 3" key="1">
    <citation type="submission" date="2023-02" db="EMBL/GenBank/DDBJ databases">
        <title>Genome sequence of Mucilaginibacter jinjuensis strain KACC 16571.</title>
        <authorList>
            <person name="Kim S."/>
            <person name="Heo J."/>
            <person name="Kwon S.-W."/>
        </authorList>
    </citation>
    <scope>NUCLEOTIDE SEQUENCE [LARGE SCALE GENOMIC DNA]</scope>
    <source>
        <strain evidence="2 3">KACC 16571</strain>
    </source>
</reference>
<dbReference type="EMBL" id="CP117167">
    <property type="protein sequence ID" value="WCT10244.1"/>
    <property type="molecule type" value="Genomic_DNA"/>
</dbReference>
<evidence type="ECO:0000313" key="2">
    <source>
        <dbReference type="EMBL" id="WCT10244.1"/>
    </source>
</evidence>
<feature type="signal peptide" evidence="1">
    <location>
        <begin position="1"/>
        <end position="21"/>
    </location>
</feature>
<keyword evidence="3" id="KW-1185">Reference proteome</keyword>
<evidence type="ECO:0000313" key="3">
    <source>
        <dbReference type="Proteomes" id="UP001216139"/>
    </source>
</evidence>
<dbReference type="PROSITE" id="PS51257">
    <property type="entry name" value="PROKAR_LIPOPROTEIN"/>
    <property type="match status" value="1"/>
</dbReference>